<evidence type="ECO:0000256" key="11">
    <source>
        <dbReference type="SAM" id="Phobius"/>
    </source>
</evidence>
<feature type="transmembrane region" description="Helical" evidence="11">
    <location>
        <begin position="256"/>
        <end position="274"/>
    </location>
</feature>
<evidence type="ECO:0000256" key="3">
    <source>
        <dbReference type="ARBA" id="ARBA00009266"/>
    </source>
</evidence>
<comment type="pathway">
    <text evidence="2">Carbohydrate biosynthesis; gluconeogenesis.</text>
</comment>
<feature type="domain" description="Phosphatidic acid phosphatase type 2/haloperoxidase" evidence="12">
    <location>
        <begin position="53"/>
        <end position="192"/>
    </location>
</feature>
<evidence type="ECO:0000256" key="6">
    <source>
        <dbReference type="ARBA" id="ARBA00022692"/>
    </source>
</evidence>
<reference evidence="14" key="1">
    <citation type="submission" date="2025-08" db="UniProtKB">
        <authorList>
            <consortium name="RefSeq"/>
        </authorList>
    </citation>
    <scope>IDENTIFICATION</scope>
    <source>
        <tissue evidence="14">Muscle</tissue>
    </source>
</reference>
<gene>
    <name evidence="14" type="primary">LOC106462291</name>
</gene>
<keyword evidence="8" id="KW-0256">Endoplasmic reticulum</keyword>
<proteinExistence type="inferred from homology"/>
<dbReference type="InterPro" id="IPR036938">
    <property type="entry name" value="PAP2/HPO_sf"/>
</dbReference>
<keyword evidence="7" id="KW-0378">Hydrolase</keyword>
<dbReference type="SMART" id="SM00014">
    <property type="entry name" value="acidPPc"/>
    <property type="match status" value="1"/>
</dbReference>
<sequence>MDLVYENSVSAIETLQTRFQQQKNVFFTISNFGDPRYAFLFYAPLIFSLDRRTGTKLMWVTIIAEWSNQVLKWVLHGERPYWWIHETQVYNKTGSNTPAIQQYFMTCETGPGSPSGHSMVSAAVWYILITAFLEKSGAVRNNHKNILVSISWSIYTILLCVVSLSRVYIAAHFPHQCLLGMVIGCGLATIMSKFSLDTLKLKHYVIATFGLLGSALTTYGVLRVLGLNPLWSVDRAMKWCAKQEYIHVDTTPFFSMMRYCGYMLGMGIGLNSMFNKKAEKVPFSMGMKVTSALLAVGVAKLSEQVTLPKGSSSRSHLFVSFHISCIIINGVHKILVSGSRTLQTLQRGKVTAEKLGSLVNSVRYI</sequence>
<comment type="similarity">
    <text evidence="3">Belongs to the glucose-6-phosphatase family.</text>
</comment>
<dbReference type="GeneID" id="106462291"/>
<dbReference type="SUPFAM" id="SSF48317">
    <property type="entry name" value="Acid phosphatase/Vanadium-dependent haloperoxidase"/>
    <property type="match status" value="1"/>
</dbReference>
<keyword evidence="9 11" id="KW-1133">Transmembrane helix</keyword>
<name>A0ABM1SNJ7_LIMPO</name>
<dbReference type="PANTHER" id="PTHR12591:SF0">
    <property type="entry name" value="FI19814P1"/>
    <property type="match status" value="1"/>
</dbReference>
<dbReference type="RefSeq" id="XP_022245203.1">
    <property type="nucleotide sequence ID" value="XM_022389495.1"/>
</dbReference>
<evidence type="ECO:0000256" key="5">
    <source>
        <dbReference type="ARBA" id="ARBA00022432"/>
    </source>
</evidence>
<organism evidence="13 14">
    <name type="scientific">Limulus polyphemus</name>
    <name type="common">Atlantic horseshoe crab</name>
    <dbReference type="NCBI Taxonomy" id="6850"/>
    <lineage>
        <taxon>Eukaryota</taxon>
        <taxon>Metazoa</taxon>
        <taxon>Ecdysozoa</taxon>
        <taxon>Arthropoda</taxon>
        <taxon>Chelicerata</taxon>
        <taxon>Merostomata</taxon>
        <taxon>Xiphosura</taxon>
        <taxon>Limulidae</taxon>
        <taxon>Limulus</taxon>
    </lineage>
</organism>
<keyword evidence="5" id="KW-0312">Gluconeogenesis</keyword>
<evidence type="ECO:0000256" key="7">
    <source>
        <dbReference type="ARBA" id="ARBA00022801"/>
    </source>
</evidence>
<dbReference type="Proteomes" id="UP000694941">
    <property type="component" value="Unplaced"/>
</dbReference>
<feature type="transmembrane region" description="Helical" evidence="11">
    <location>
        <begin position="204"/>
        <end position="222"/>
    </location>
</feature>
<dbReference type="PANTHER" id="PTHR12591">
    <property type="entry name" value="GLUCOSE-6-PHOSPHATASE"/>
    <property type="match status" value="1"/>
</dbReference>
<dbReference type="InterPro" id="IPR000326">
    <property type="entry name" value="PAP2/HPO"/>
</dbReference>
<keyword evidence="6 11" id="KW-0812">Transmembrane</keyword>
<protein>
    <recommendedName>
        <fullName evidence="4">glucose-6-phosphatase</fullName>
        <ecNumber evidence="4">3.1.3.9</ecNumber>
    </recommendedName>
</protein>
<comment type="subcellular location">
    <subcellularLocation>
        <location evidence="1">Endoplasmic reticulum membrane</location>
        <topology evidence="1">Multi-pass membrane protein</topology>
    </subcellularLocation>
</comment>
<evidence type="ECO:0000313" key="13">
    <source>
        <dbReference type="Proteomes" id="UP000694941"/>
    </source>
</evidence>
<evidence type="ECO:0000256" key="2">
    <source>
        <dbReference type="ARBA" id="ARBA00004742"/>
    </source>
</evidence>
<keyword evidence="10 11" id="KW-0472">Membrane</keyword>
<feature type="transmembrane region" description="Helical" evidence="11">
    <location>
        <begin position="145"/>
        <end position="167"/>
    </location>
</feature>
<keyword evidence="13" id="KW-1185">Reference proteome</keyword>
<accession>A0ABM1SNJ7</accession>
<dbReference type="Pfam" id="PF01569">
    <property type="entry name" value="PAP2"/>
    <property type="match status" value="1"/>
</dbReference>
<evidence type="ECO:0000256" key="10">
    <source>
        <dbReference type="ARBA" id="ARBA00023136"/>
    </source>
</evidence>
<evidence type="ECO:0000313" key="14">
    <source>
        <dbReference type="RefSeq" id="XP_022245203.1"/>
    </source>
</evidence>
<evidence type="ECO:0000256" key="9">
    <source>
        <dbReference type="ARBA" id="ARBA00022989"/>
    </source>
</evidence>
<evidence type="ECO:0000256" key="4">
    <source>
        <dbReference type="ARBA" id="ARBA00012634"/>
    </source>
</evidence>
<evidence type="ECO:0000256" key="1">
    <source>
        <dbReference type="ARBA" id="ARBA00004477"/>
    </source>
</evidence>
<dbReference type="EC" id="3.1.3.9" evidence="4"/>
<feature type="transmembrane region" description="Helical" evidence="11">
    <location>
        <begin position="173"/>
        <end position="192"/>
    </location>
</feature>
<dbReference type="PIRSF" id="PIRSF000905">
    <property type="entry name" value="Glucose-6-phosphatase"/>
    <property type="match status" value="1"/>
</dbReference>
<evidence type="ECO:0000256" key="8">
    <source>
        <dbReference type="ARBA" id="ARBA00022824"/>
    </source>
</evidence>
<dbReference type="InterPro" id="IPR016275">
    <property type="entry name" value="Glucose-6-phosphatase"/>
</dbReference>
<evidence type="ECO:0000259" key="12">
    <source>
        <dbReference type="SMART" id="SM00014"/>
    </source>
</evidence>
<dbReference type="Gene3D" id="1.20.144.10">
    <property type="entry name" value="Phosphatidic acid phosphatase type 2/haloperoxidase"/>
    <property type="match status" value="1"/>
</dbReference>